<sequence length="59" mass="6343">MQALVELIAGFIALLAAAVLSQFGVDIHSSQPAEREVHRSADCRPDKSAAFSADTRRDC</sequence>
<name>A0A6G7ELN7_9CAUL</name>
<evidence type="ECO:0000313" key="3">
    <source>
        <dbReference type="Proteomes" id="UP000289220"/>
    </source>
</evidence>
<proteinExistence type="predicted"/>
<reference evidence="1 4" key="2">
    <citation type="submission" date="2020-01" db="EMBL/GenBank/DDBJ databases">
        <authorList>
            <person name="Wang S."/>
        </authorList>
    </citation>
    <scope>NUCLEOTIDE SEQUENCE [LARGE SCALE GENOMIC DNA]</scope>
    <source>
        <strain evidence="1 4">D151-2-6</strain>
    </source>
</reference>
<evidence type="ECO:0000313" key="2">
    <source>
        <dbReference type="EMBL" id="VDC51109.1"/>
    </source>
</evidence>
<dbReference type="Proteomes" id="UP000289220">
    <property type="component" value="Unassembled WGS sequence"/>
</dbReference>
<reference evidence="2 3" key="1">
    <citation type="submission" date="2018-11" db="EMBL/GenBank/DDBJ databases">
        <authorList>
            <person name="Peiro R."/>
            <person name="Begona"/>
            <person name="Cbmso G."/>
            <person name="Lopez M."/>
            <person name="Gonzalez S."/>
            <person name="Sacristan E."/>
            <person name="Castillo E."/>
        </authorList>
    </citation>
    <scope>NUCLEOTIDE SEQUENCE [LARGE SCALE GENOMIC DNA]</scope>
    <source>
        <strain evidence="2">Brev_genome</strain>
    </source>
</reference>
<dbReference type="Proteomes" id="UP000501325">
    <property type="component" value="Chromosome"/>
</dbReference>
<dbReference type="KEGG" id="bmed:GYM46_15785"/>
<organism evidence="2 3">
    <name type="scientific">Brevundimonas mediterranea</name>
    <dbReference type="NCBI Taxonomy" id="74329"/>
    <lineage>
        <taxon>Bacteria</taxon>
        <taxon>Pseudomonadati</taxon>
        <taxon>Pseudomonadota</taxon>
        <taxon>Alphaproteobacteria</taxon>
        <taxon>Caulobacterales</taxon>
        <taxon>Caulobacteraceae</taxon>
        <taxon>Brevundimonas</taxon>
    </lineage>
</organism>
<keyword evidence="3" id="KW-1185">Reference proteome</keyword>
<protein>
    <submittedName>
        <fullName evidence="1">DUF4291 domain-containing protein</fullName>
    </submittedName>
</protein>
<evidence type="ECO:0000313" key="1">
    <source>
        <dbReference type="EMBL" id="QIH74277.1"/>
    </source>
</evidence>
<evidence type="ECO:0000313" key="4">
    <source>
        <dbReference type="Proteomes" id="UP000501325"/>
    </source>
</evidence>
<gene>
    <name evidence="2" type="ORF">BREV_BREV_00367</name>
    <name evidence="1" type="ORF">GYM46_15785</name>
</gene>
<dbReference type="AlphaFoldDB" id="A0A6G7ELN7"/>
<dbReference type="RefSeq" id="WP_008260729.1">
    <property type="nucleotide sequence ID" value="NZ_CP048751.1"/>
</dbReference>
<accession>A0A6G7ELN7</accession>
<dbReference type="EMBL" id="UXHF01000005">
    <property type="protein sequence ID" value="VDC51109.1"/>
    <property type="molecule type" value="Genomic_DNA"/>
</dbReference>
<dbReference type="EMBL" id="CP048751">
    <property type="protein sequence ID" value="QIH74277.1"/>
    <property type="molecule type" value="Genomic_DNA"/>
</dbReference>